<dbReference type="Pfam" id="PF02518">
    <property type="entry name" value="HATPase_c"/>
    <property type="match status" value="1"/>
</dbReference>
<dbReference type="Gene3D" id="1.10.287.130">
    <property type="match status" value="1"/>
</dbReference>
<comment type="catalytic activity">
    <reaction evidence="1">
        <text>ATP + protein L-histidine = ADP + protein N-phospho-L-histidine.</text>
        <dbReference type="EC" id="2.7.13.3"/>
    </reaction>
</comment>
<evidence type="ECO:0000256" key="3">
    <source>
        <dbReference type="ARBA" id="ARBA00022553"/>
    </source>
</evidence>
<dbReference type="PROSITE" id="PS50109">
    <property type="entry name" value="HIS_KIN"/>
    <property type="match status" value="1"/>
</dbReference>
<dbReference type="InterPro" id="IPR036890">
    <property type="entry name" value="HATPase_C_sf"/>
</dbReference>
<dbReference type="AlphaFoldDB" id="A0A1F8F2F1"/>
<dbReference type="InterPro" id="IPR005467">
    <property type="entry name" value="His_kinase_dom"/>
</dbReference>
<evidence type="ECO:0000256" key="6">
    <source>
        <dbReference type="ARBA" id="ARBA00023012"/>
    </source>
</evidence>
<dbReference type="InterPro" id="IPR029016">
    <property type="entry name" value="GAF-like_dom_sf"/>
</dbReference>
<dbReference type="EC" id="2.7.13.3" evidence="2"/>
<organism evidence="9 10">
    <name type="scientific">Candidatus Yanofskybacteria bacterium RIFCSPHIGHO2_02_FULL_38_22b</name>
    <dbReference type="NCBI Taxonomy" id="1802673"/>
    <lineage>
        <taxon>Bacteria</taxon>
        <taxon>Candidatus Yanofskyibacteriota</taxon>
    </lineage>
</organism>
<dbReference type="InterPro" id="IPR003594">
    <property type="entry name" value="HATPase_dom"/>
</dbReference>
<feature type="transmembrane region" description="Helical" evidence="7">
    <location>
        <begin position="31"/>
        <end position="51"/>
    </location>
</feature>
<evidence type="ECO:0000256" key="7">
    <source>
        <dbReference type="SAM" id="Phobius"/>
    </source>
</evidence>
<dbReference type="GO" id="GO:0004721">
    <property type="term" value="F:phosphoprotein phosphatase activity"/>
    <property type="evidence" value="ECO:0007669"/>
    <property type="project" value="TreeGrafter"/>
</dbReference>
<feature type="domain" description="Histidine kinase" evidence="8">
    <location>
        <begin position="448"/>
        <end position="662"/>
    </location>
</feature>
<sequence length="664" mass="75506">MFIFSYITGLFAILCFTFGAFLLYEKSGKPLAIFIAIITGSAGLWALSNAFADVSITNGSVIFWSGMAVISFLFFLSFFLVFVDCYLTKSIKFSRIVLYNIPTLAISLFAFSKFSTVDVIILYDQPAQIVIGPIYTISLVLIYIIYSIAYFRLIRSYKRLSRLEKSQVIYIILGTFFTLAGVTTFDIILPLLGEYRFYSAGPLSTIFMISFLAYAILRHRLLDIRIAIQRGLIYSILLVIITGFYLVTLFILGLAVPQSTSNFYFIGGLITAILGIFGVPKIEIYFRQKTDKFFFKDKYDYSEAIHELSEILNTNVKKVEIIGKTSDRLKSIFKTTQVDIIVKNAEGKTLDTQNLKVFDDRTEIQTLIMIEDRTVGTIAIGKKLSGDLYTDEDIHLLKTFAYQAAVALEKALLYEKVKGHAQELEVKVEERTAQIRKLQEEQKQTMTDISHGLQTPLTIVKSKLDFLKKKFPEDKNVLVFEKSIDDISKFIYDIMSLVKLETDPNDFKQEVINVSQLLNELTEYFLLLAKERKIIIRTKIESDITIYGNKHKLNEAITNLVSNAFKYASFKRRGEIGIMLRKEDGRAELIVEDNGIGISTDHLANIFNRFYQVKDNNNLETRGTGLGLAIVKKIIEKHGGTISVESQLDKGTKFIINMPISYKF</sequence>
<dbReference type="SUPFAM" id="SSF55781">
    <property type="entry name" value="GAF domain-like"/>
    <property type="match status" value="1"/>
</dbReference>
<evidence type="ECO:0000313" key="9">
    <source>
        <dbReference type="EMBL" id="OGN06848.1"/>
    </source>
</evidence>
<evidence type="ECO:0000256" key="5">
    <source>
        <dbReference type="ARBA" id="ARBA00022777"/>
    </source>
</evidence>
<dbReference type="SUPFAM" id="SSF55874">
    <property type="entry name" value="ATPase domain of HSP90 chaperone/DNA topoisomerase II/histidine kinase"/>
    <property type="match status" value="1"/>
</dbReference>
<name>A0A1F8F2F1_9BACT</name>
<dbReference type="InterPro" id="IPR003661">
    <property type="entry name" value="HisK_dim/P_dom"/>
</dbReference>
<accession>A0A1F8F2F1</accession>
<feature type="transmembrane region" description="Helical" evidence="7">
    <location>
        <begin position="129"/>
        <end position="148"/>
    </location>
</feature>
<evidence type="ECO:0000256" key="1">
    <source>
        <dbReference type="ARBA" id="ARBA00000085"/>
    </source>
</evidence>
<keyword evidence="6" id="KW-0902">Two-component regulatory system</keyword>
<dbReference type="PANTHER" id="PTHR45453:SF1">
    <property type="entry name" value="PHOSPHATE REGULON SENSOR PROTEIN PHOR"/>
    <property type="match status" value="1"/>
</dbReference>
<dbReference type="GO" id="GO:0005886">
    <property type="term" value="C:plasma membrane"/>
    <property type="evidence" value="ECO:0007669"/>
    <property type="project" value="TreeGrafter"/>
</dbReference>
<dbReference type="Gene3D" id="3.30.565.10">
    <property type="entry name" value="Histidine kinase-like ATPase, C-terminal domain"/>
    <property type="match status" value="1"/>
</dbReference>
<dbReference type="InterPro" id="IPR050351">
    <property type="entry name" value="BphY/WalK/GraS-like"/>
</dbReference>
<evidence type="ECO:0000313" key="10">
    <source>
        <dbReference type="Proteomes" id="UP000176834"/>
    </source>
</evidence>
<dbReference type="EMBL" id="MGJN01000014">
    <property type="protein sequence ID" value="OGN06848.1"/>
    <property type="molecule type" value="Genomic_DNA"/>
</dbReference>
<reference evidence="9 10" key="1">
    <citation type="journal article" date="2016" name="Nat. Commun.">
        <title>Thousands of microbial genomes shed light on interconnected biogeochemical processes in an aquifer system.</title>
        <authorList>
            <person name="Anantharaman K."/>
            <person name="Brown C.T."/>
            <person name="Hug L.A."/>
            <person name="Sharon I."/>
            <person name="Castelle C.J."/>
            <person name="Probst A.J."/>
            <person name="Thomas B.C."/>
            <person name="Singh A."/>
            <person name="Wilkins M.J."/>
            <person name="Karaoz U."/>
            <person name="Brodie E.L."/>
            <person name="Williams K.H."/>
            <person name="Hubbard S.S."/>
            <person name="Banfield J.F."/>
        </authorList>
    </citation>
    <scope>NUCLEOTIDE SEQUENCE [LARGE SCALE GENOMIC DNA]</scope>
</reference>
<keyword evidence="7" id="KW-1133">Transmembrane helix</keyword>
<dbReference type="PANTHER" id="PTHR45453">
    <property type="entry name" value="PHOSPHATE REGULON SENSOR PROTEIN PHOR"/>
    <property type="match status" value="1"/>
</dbReference>
<dbReference type="InterPro" id="IPR031621">
    <property type="entry name" value="HisKA_7TM"/>
</dbReference>
<protein>
    <recommendedName>
        <fullName evidence="2">histidine kinase</fullName>
        <ecNumber evidence="2">2.7.13.3</ecNumber>
    </recommendedName>
</protein>
<comment type="caution">
    <text evidence="9">The sequence shown here is derived from an EMBL/GenBank/DDBJ whole genome shotgun (WGS) entry which is preliminary data.</text>
</comment>
<proteinExistence type="predicted"/>
<feature type="transmembrane region" description="Helical" evidence="7">
    <location>
        <begin position="262"/>
        <end position="279"/>
    </location>
</feature>
<feature type="transmembrane region" description="Helical" evidence="7">
    <location>
        <begin position="6"/>
        <end position="24"/>
    </location>
</feature>
<keyword evidence="4" id="KW-0808">Transferase</keyword>
<evidence type="ECO:0000256" key="4">
    <source>
        <dbReference type="ARBA" id="ARBA00022679"/>
    </source>
</evidence>
<dbReference type="Gene3D" id="3.30.450.40">
    <property type="match status" value="1"/>
</dbReference>
<dbReference type="SMART" id="SM00387">
    <property type="entry name" value="HATPase_c"/>
    <property type="match status" value="1"/>
</dbReference>
<dbReference type="Proteomes" id="UP000176834">
    <property type="component" value="Unassembled WGS sequence"/>
</dbReference>
<dbReference type="GO" id="GO:0016036">
    <property type="term" value="P:cellular response to phosphate starvation"/>
    <property type="evidence" value="ECO:0007669"/>
    <property type="project" value="TreeGrafter"/>
</dbReference>
<dbReference type="FunFam" id="3.30.565.10:FF:000006">
    <property type="entry name" value="Sensor histidine kinase WalK"/>
    <property type="match status" value="1"/>
</dbReference>
<evidence type="ECO:0000256" key="2">
    <source>
        <dbReference type="ARBA" id="ARBA00012438"/>
    </source>
</evidence>
<keyword evidence="7" id="KW-0812">Transmembrane</keyword>
<dbReference type="GO" id="GO:0000155">
    <property type="term" value="F:phosphorelay sensor kinase activity"/>
    <property type="evidence" value="ECO:0007669"/>
    <property type="project" value="InterPro"/>
</dbReference>
<feature type="transmembrane region" description="Helical" evidence="7">
    <location>
        <begin position="99"/>
        <end position="123"/>
    </location>
</feature>
<dbReference type="InterPro" id="IPR036097">
    <property type="entry name" value="HisK_dim/P_sf"/>
</dbReference>
<feature type="transmembrane region" description="Helical" evidence="7">
    <location>
        <begin position="197"/>
        <end position="217"/>
    </location>
</feature>
<evidence type="ECO:0000259" key="8">
    <source>
        <dbReference type="PROSITE" id="PS50109"/>
    </source>
</evidence>
<keyword evidence="7" id="KW-0472">Membrane</keyword>
<feature type="transmembrane region" description="Helical" evidence="7">
    <location>
        <begin position="168"/>
        <end position="191"/>
    </location>
</feature>
<keyword evidence="3" id="KW-0597">Phosphoprotein</keyword>
<dbReference type="Pfam" id="PF16927">
    <property type="entry name" value="HisKA_7TM"/>
    <property type="match status" value="1"/>
</dbReference>
<feature type="transmembrane region" description="Helical" evidence="7">
    <location>
        <begin position="63"/>
        <end position="87"/>
    </location>
</feature>
<dbReference type="SMART" id="SM00388">
    <property type="entry name" value="HisKA"/>
    <property type="match status" value="1"/>
</dbReference>
<feature type="transmembrane region" description="Helical" evidence="7">
    <location>
        <begin position="232"/>
        <end position="256"/>
    </location>
</feature>
<gene>
    <name evidence="9" type="ORF">A3B86_03040</name>
</gene>
<dbReference type="CDD" id="cd00075">
    <property type="entry name" value="HATPase"/>
    <property type="match status" value="1"/>
</dbReference>
<dbReference type="PRINTS" id="PR00344">
    <property type="entry name" value="BCTRLSENSOR"/>
</dbReference>
<keyword evidence="5" id="KW-0418">Kinase</keyword>
<dbReference type="SUPFAM" id="SSF47384">
    <property type="entry name" value="Homodimeric domain of signal transducing histidine kinase"/>
    <property type="match status" value="1"/>
</dbReference>
<dbReference type="InterPro" id="IPR004358">
    <property type="entry name" value="Sig_transdc_His_kin-like_C"/>
</dbReference>